<dbReference type="PATRIC" id="fig|1620.3.peg.1729"/>
<protein>
    <submittedName>
        <fullName evidence="2">Uncharacterized protein</fullName>
    </submittedName>
</protein>
<evidence type="ECO:0000313" key="2">
    <source>
        <dbReference type="EMBL" id="KRN77335.1"/>
    </source>
</evidence>
<evidence type="ECO:0000256" key="1">
    <source>
        <dbReference type="SAM" id="Phobius"/>
    </source>
</evidence>
<proteinExistence type="predicted"/>
<keyword evidence="3" id="KW-1185">Reference proteome</keyword>
<dbReference type="OrthoDB" id="3183957at2"/>
<keyword evidence="1" id="KW-0472">Membrane</keyword>
<comment type="caution">
    <text evidence="2">The sequence shown here is derived from an EMBL/GenBank/DDBJ whole genome shotgun (WGS) entry which is preliminary data.</text>
</comment>
<dbReference type="STRING" id="1620.IV67_GL001692"/>
<dbReference type="AlphaFoldDB" id="A0A0R2JS28"/>
<feature type="transmembrane region" description="Helical" evidence="1">
    <location>
        <begin position="122"/>
        <end position="143"/>
    </location>
</feature>
<dbReference type="Proteomes" id="UP000051673">
    <property type="component" value="Unassembled WGS sequence"/>
</dbReference>
<feature type="transmembrane region" description="Helical" evidence="1">
    <location>
        <begin position="26"/>
        <end position="45"/>
    </location>
</feature>
<organism evidence="2 3">
    <name type="scientific">Weissella minor</name>
    <dbReference type="NCBI Taxonomy" id="1620"/>
    <lineage>
        <taxon>Bacteria</taxon>
        <taxon>Bacillati</taxon>
        <taxon>Bacillota</taxon>
        <taxon>Bacilli</taxon>
        <taxon>Lactobacillales</taxon>
        <taxon>Lactobacillaceae</taxon>
        <taxon>Weissella</taxon>
    </lineage>
</organism>
<sequence>MKEQMRPIPGSPEDIQQKSIRYNRYLMVRFITATFLLMNMLWVVVMLSTPWVIVPGMLLLILIPSVYEQVKLFGQHTNHLPITQTYFWIQLLFNGVVMGLSHTALFEKLYPFVIATNANRNMVIIFLALGLLLAGVALVRLYHIGRNEDKAYRYYQDYEESLNIR</sequence>
<reference evidence="2 3" key="1">
    <citation type="journal article" date="2015" name="Genome Announc.">
        <title>Expanding the biotechnology potential of lactobacilli through comparative genomics of 213 strains and associated genera.</title>
        <authorList>
            <person name="Sun Z."/>
            <person name="Harris H.M."/>
            <person name="McCann A."/>
            <person name="Guo C."/>
            <person name="Argimon S."/>
            <person name="Zhang W."/>
            <person name="Yang X."/>
            <person name="Jeffery I.B."/>
            <person name="Cooney J.C."/>
            <person name="Kagawa T.F."/>
            <person name="Liu W."/>
            <person name="Song Y."/>
            <person name="Salvetti E."/>
            <person name="Wrobel A."/>
            <person name="Rasinkangas P."/>
            <person name="Parkhill J."/>
            <person name="Rea M.C."/>
            <person name="O'Sullivan O."/>
            <person name="Ritari J."/>
            <person name="Douillard F.P."/>
            <person name="Paul Ross R."/>
            <person name="Yang R."/>
            <person name="Briner A.E."/>
            <person name="Felis G.E."/>
            <person name="de Vos W.M."/>
            <person name="Barrangou R."/>
            <person name="Klaenhammer T.R."/>
            <person name="Caufield P.W."/>
            <person name="Cui Y."/>
            <person name="Zhang H."/>
            <person name="O'Toole P.W."/>
        </authorList>
    </citation>
    <scope>NUCLEOTIDE SEQUENCE [LARGE SCALE GENOMIC DNA]</scope>
    <source>
        <strain evidence="2 3">DSM 20014</strain>
    </source>
</reference>
<feature type="transmembrane region" description="Helical" evidence="1">
    <location>
        <begin position="87"/>
        <end position="106"/>
    </location>
</feature>
<gene>
    <name evidence="2" type="ORF">IV67_GL001692</name>
</gene>
<feature type="transmembrane region" description="Helical" evidence="1">
    <location>
        <begin position="51"/>
        <end position="67"/>
    </location>
</feature>
<name>A0A0R2JS28_9LACO</name>
<dbReference type="RefSeq" id="WP_057786869.1">
    <property type="nucleotide sequence ID" value="NZ_JQCD01000021.1"/>
</dbReference>
<keyword evidence="1" id="KW-0812">Transmembrane</keyword>
<dbReference type="EMBL" id="JQCD01000021">
    <property type="protein sequence ID" value="KRN77335.1"/>
    <property type="molecule type" value="Genomic_DNA"/>
</dbReference>
<evidence type="ECO:0000313" key="3">
    <source>
        <dbReference type="Proteomes" id="UP000051673"/>
    </source>
</evidence>
<accession>A0A0R2JS28</accession>
<keyword evidence="1" id="KW-1133">Transmembrane helix</keyword>